<evidence type="ECO:0000313" key="2">
    <source>
        <dbReference type="EMBL" id="GLR18233.1"/>
    </source>
</evidence>
<keyword evidence="3" id="KW-1185">Reference proteome</keyword>
<protein>
    <recommendedName>
        <fullName evidence="1">DUF6438 domain-containing protein</fullName>
    </recommendedName>
</protein>
<dbReference type="EMBL" id="BSOH01000016">
    <property type="protein sequence ID" value="GLR18233.1"/>
    <property type="molecule type" value="Genomic_DNA"/>
</dbReference>
<evidence type="ECO:0000259" key="1">
    <source>
        <dbReference type="Pfam" id="PF20033"/>
    </source>
</evidence>
<dbReference type="InterPro" id="IPR045497">
    <property type="entry name" value="DUF6438"/>
</dbReference>
<feature type="domain" description="DUF6438" evidence="1">
    <location>
        <begin position="146"/>
        <end position="257"/>
    </location>
</feature>
<dbReference type="Pfam" id="PF20033">
    <property type="entry name" value="DUF6438"/>
    <property type="match status" value="1"/>
</dbReference>
<proteinExistence type="predicted"/>
<dbReference type="RefSeq" id="WP_235295557.1">
    <property type="nucleotide sequence ID" value="NZ_BSOH01000016.1"/>
</dbReference>
<evidence type="ECO:0000313" key="3">
    <source>
        <dbReference type="Proteomes" id="UP001156666"/>
    </source>
</evidence>
<gene>
    <name evidence="2" type="ORF">GCM10007940_28480</name>
</gene>
<accession>A0AA37SNV5</accession>
<dbReference type="Proteomes" id="UP001156666">
    <property type="component" value="Unassembled WGS sequence"/>
</dbReference>
<sequence>MNTNSILVLLIGFIILLISCQEDQDLNLKGIWKFEKYIDKSAPKSAIYRPINKNYNFVSDKQFRFIPGILKELNSKPKSYEIIDPLIDFSISKNVLSYKSQFDSKEIQKKIVKLNSDTLILMDKENIVEVYLKVDDKSITNDEIDNITLSTSGCYGKCPVTNISISRKGKLVYICEKYCPNPGIKILQIDSLFANKVFAILKYIDINRLENRYEVDHTDDEIITTTFSKNNKIIKSIYDYGNKAPNELRWIYSFLRNFPGLNDQKLINPNFFPIDFPNYLMFMDSVSVMALTKAETFELYKNLIFGKEVENSPKLNYKISNNRLYYEGKFEYYQEYVNTNFGSTDGRYYRFNTSNGVKIIDLGYNFIELNSKFKTK</sequence>
<reference evidence="2" key="1">
    <citation type="journal article" date="2014" name="Int. J. Syst. Evol. Microbiol.">
        <title>Complete genome sequence of Corynebacterium casei LMG S-19264T (=DSM 44701T), isolated from a smear-ripened cheese.</title>
        <authorList>
            <consortium name="US DOE Joint Genome Institute (JGI-PGF)"/>
            <person name="Walter F."/>
            <person name="Albersmeier A."/>
            <person name="Kalinowski J."/>
            <person name="Ruckert C."/>
        </authorList>
    </citation>
    <scope>NUCLEOTIDE SEQUENCE</scope>
    <source>
        <strain evidence="2">NBRC 108769</strain>
    </source>
</reference>
<organism evidence="2 3">
    <name type="scientific">Portibacter lacus</name>
    <dbReference type="NCBI Taxonomy" id="1099794"/>
    <lineage>
        <taxon>Bacteria</taxon>
        <taxon>Pseudomonadati</taxon>
        <taxon>Bacteroidota</taxon>
        <taxon>Saprospiria</taxon>
        <taxon>Saprospirales</taxon>
        <taxon>Haliscomenobacteraceae</taxon>
        <taxon>Portibacter</taxon>
    </lineage>
</organism>
<comment type="caution">
    <text evidence="2">The sequence shown here is derived from an EMBL/GenBank/DDBJ whole genome shotgun (WGS) entry which is preliminary data.</text>
</comment>
<name>A0AA37SNV5_9BACT</name>
<reference evidence="2" key="2">
    <citation type="submission" date="2023-01" db="EMBL/GenBank/DDBJ databases">
        <title>Draft genome sequence of Portibacter lacus strain NBRC 108769.</title>
        <authorList>
            <person name="Sun Q."/>
            <person name="Mori K."/>
        </authorList>
    </citation>
    <scope>NUCLEOTIDE SEQUENCE</scope>
    <source>
        <strain evidence="2">NBRC 108769</strain>
    </source>
</reference>
<dbReference type="AlphaFoldDB" id="A0AA37SNV5"/>